<reference evidence="2" key="2">
    <citation type="submission" date="2015-01" db="EMBL/GenBank/DDBJ databases">
        <title>Evolutionary Origins and Diversification of the Mycorrhizal Mutualists.</title>
        <authorList>
            <consortium name="DOE Joint Genome Institute"/>
            <consortium name="Mycorrhizal Genomics Consortium"/>
            <person name="Kohler A."/>
            <person name="Kuo A."/>
            <person name="Nagy L.G."/>
            <person name="Floudas D."/>
            <person name="Copeland A."/>
            <person name="Barry K.W."/>
            <person name="Cichocki N."/>
            <person name="Veneault-Fourrey C."/>
            <person name="LaButti K."/>
            <person name="Lindquist E.A."/>
            <person name="Lipzen A."/>
            <person name="Lundell T."/>
            <person name="Morin E."/>
            <person name="Murat C."/>
            <person name="Riley R."/>
            <person name="Ohm R."/>
            <person name="Sun H."/>
            <person name="Tunlid A."/>
            <person name="Henrissat B."/>
            <person name="Grigoriev I.V."/>
            <person name="Hibbett D.S."/>
            <person name="Martin F."/>
        </authorList>
    </citation>
    <scope>NUCLEOTIDE SEQUENCE [LARGE SCALE GENOMIC DNA]</scope>
    <source>
        <strain evidence="2">F 1598</strain>
    </source>
</reference>
<sequence length="81" mass="9403">MPSNSYNTVAKHTRQHELGRSYPGTWNVWTGSPAAISKGCNTVPDIWVQFTILQELLRAHLFWLRIPIKVKLYRMNLEPSH</sequence>
<dbReference type="InParanoid" id="A0A0C3BZ89"/>
<accession>A0A0C3BZ89</accession>
<dbReference type="AlphaFoldDB" id="A0A0C3BZ89"/>
<proteinExistence type="predicted"/>
<protein>
    <submittedName>
        <fullName evidence="1">Uncharacterized protein</fullName>
    </submittedName>
</protein>
<keyword evidence="2" id="KW-1185">Reference proteome</keyword>
<dbReference type="EMBL" id="KN832993">
    <property type="protein sequence ID" value="KIM82677.1"/>
    <property type="molecule type" value="Genomic_DNA"/>
</dbReference>
<gene>
    <name evidence="1" type="ORF">PILCRDRAFT_819988</name>
</gene>
<evidence type="ECO:0000313" key="1">
    <source>
        <dbReference type="EMBL" id="KIM82677.1"/>
    </source>
</evidence>
<reference evidence="1 2" key="1">
    <citation type="submission" date="2014-04" db="EMBL/GenBank/DDBJ databases">
        <authorList>
            <consortium name="DOE Joint Genome Institute"/>
            <person name="Kuo A."/>
            <person name="Tarkka M."/>
            <person name="Buscot F."/>
            <person name="Kohler A."/>
            <person name="Nagy L.G."/>
            <person name="Floudas D."/>
            <person name="Copeland A."/>
            <person name="Barry K.W."/>
            <person name="Cichocki N."/>
            <person name="Veneault-Fourrey C."/>
            <person name="LaButti K."/>
            <person name="Lindquist E.A."/>
            <person name="Lipzen A."/>
            <person name="Lundell T."/>
            <person name="Morin E."/>
            <person name="Murat C."/>
            <person name="Sun H."/>
            <person name="Tunlid A."/>
            <person name="Henrissat B."/>
            <person name="Grigoriev I.V."/>
            <person name="Hibbett D.S."/>
            <person name="Martin F."/>
            <person name="Nordberg H.P."/>
            <person name="Cantor M.N."/>
            <person name="Hua S.X."/>
        </authorList>
    </citation>
    <scope>NUCLEOTIDE SEQUENCE [LARGE SCALE GENOMIC DNA]</scope>
    <source>
        <strain evidence="1 2">F 1598</strain>
    </source>
</reference>
<evidence type="ECO:0000313" key="2">
    <source>
        <dbReference type="Proteomes" id="UP000054166"/>
    </source>
</evidence>
<organism evidence="1 2">
    <name type="scientific">Piloderma croceum (strain F 1598)</name>
    <dbReference type="NCBI Taxonomy" id="765440"/>
    <lineage>
        <taxon>Eukaryota</taxon>
        <taxon>Fungi</taxon>
        <taxon>Dikarya</taxon>
        <taxon>Basidiomycota</taxon>
        <taxon>Agaricomycotina</taxon>
        <taxon>Agaricomycetes</taxon>
        <taxon>Agaricomycetidae</taxon>
        <taxon>Atheliales</taxon>
        <taxon>Atheliaceae</taxon>
        <taxon>Piloderma</taxon>
    </lineage>
</organism>
<dbReference type="Proteomes" id="UP000054166">
    <property type="component" value="Unassembled WGS sequence"/>
</dbReference>
<dbReference type="HOGENOM" id="CLU_2574699_0_0_1"/>
<name>A0A0C3BZ89_PILCF</name>